<organism evidence="2">
    <name type="scientific">hydrothermal vent metagenome</name>
    <dbReference type="NCBI Taxonomy" id="652676"/>
    <lineage>
        <taxon>unclassified sequences</taxon>
        <taxon>metagenomes</taxon>
        <taxon>ecological metagenomes</taxon>
    </lineage>
</organism>
<gene>
    <name evidence="2" type="ORF">MNB_SUP05-5-647</name>
</gene>
<dbReference type="EMBL" id="FPHJ01000027">
    <property type="protein sequence ID" value="SFV59816.1"/>
    <property type="molecule type" value="Genomic_DNA"/>
</dbReference>
<proteinExistence type="predicted"/>
<keyword evidence="2" id="KW-0449">Lipoprotein</keyword>
<dbReference type="InterPro" id="IPR039567">
    <property type="entry name" value="Gly-zipper"/>
</dbReference>
<evidence type="ECO:0000259" key="1">
    <source>
        <dbReference type="Pfam" id="PF13488"/>
    </source>
</evidence>
<protein>
    <submittedName>
        <fullName evidence="2">Outer membrane lipoprotein</fullName>
    </submittedName>
</protein>
<dbReference type="Pfam" id="PF13488">
    <property type="entry name" value="Gly-zipper_Omp"/>
    <property type="match status" value="1"/>
</dbReference>
<reference evidence="2" key="1">
    <citation type="submission" date="2016-10" db="EMBL/GenBank/DDBJ databases">
        <authorList>
            <person name="de Groot N.N."/>
        </authorList>
    </citation>
    <scope>NUCLEOTIDE SEQUENCE</scope>
</reference>
<name>A0A1W1C221_9ZZZZ</name>
<evidence type="ECO:0000313" key="2">
    <source>
        <dbReference type="EMBL" id="SFV59816.1"/>
    </source>
</evidence>
<accession>A0A1W1C221</accession>
<dbReference type="PROSITE" id="PS51257">
    <property type="entry name" value="PROKAR_LIPOPROTEIN"/>
    <property type="match status" value="1"/>
</dbReference>
<feature type="domain" description="Glycine zipper" evidence="1">
    <location>
        <begin position="63"/>
        <end position="106"/>
    </location>
</feature>
<sequence length="158" mass="16545">MRNIFLLFLLSSLLFSCSSVKRFIGESEDANTYNSGEVGKLANVLEGRIIAIREVTIAGSKGIGATTGAAIGAAAGSNVSPASTDKAIGAGLGAIAGGLLGGIFEEKLTEKKGWEFVILLKSGKKTSFVQNPNQELKVGDNVYIVQSENQVRITKINP</sequence>
<dbReference type="AlphaFoldDB" id="A0A1W1C221"/>